<dbReference type="GO" id="GO:0005874">
    <property type="term" value="C:microtubule"/>
    <property type="evidence" value="ECO:0007669"/>
    <property type="project" value="UniProtKB-KW"/>
</dbReference>
<keyword evidence="3" id="KW-0597">Phosphoprotein</keyword>
<dbReference type="PROSITE" id="PS51491">
    <property type="entry name" value="TAU_MAP_2"/>
    <property type="match status" value="3"/>
</dbReference>
<keyword evidence="4" id="KW-0677">Repeat</keyword>
<gene>
    <name evidence="8" type="ORF">CBOVIS_LOCUS6065</name>
</gene>
<evidence type="ECO:0000256" key="5">
    <source>
        <dbReference type="ARBA" id="ARBA00023212"/>
    </source>
</evidence>
<comment type="subcellular location">
    <subcellularLocation>
        <location evidence="1 6">Cytoplasm</location>
        <location evidence="1 6">Cytoskeleton</location>
    </subcellularLocation>
</comment>
<name>A0A8S1EN74_9PELO</name>
<comment type="caution">
    <text evidence="8">The sequence shown here is derived from an EMBL/GenBank/DDBJ whole genome shotgun (WGS) entry which is preliminary data.</text>
</comment>
<dbReference type="GO" id="GO:0000226">
    <property type="term" value="P:microtubule cytoskeleton organization"/>
    <property type="evidence" value="ECO:0007669"/>
    <property type="project" value="TreeGrafter"/>
</dbReference>
<keyword evidence="6" id="KW-0493">Microtubule</keyword>
<evidence type="ECO:0000256" key="6">
    <source>
        <dbReference type="RuleBase" id="RU000686"/>
    </source>
</evidence>
<protein>
    <recommendedName>
        <fullName evidence="6">Microtubule-associated protein</fullName>
    </recommendedName>
</protein>
<feature type="compositionally biased region" description="Acidic residues" evidence="7">
    <location>
        <begin position="139"/>
        <end position="148"/>
    </location>
</feature>
<evidence type="ECO:0000313" key="8">
    <source>
        <dbReference type="EMBL" id="CAB3403617.1"/>
    </source>
</evidence>
<feature type="compositionally biased region" description="Acidic residues" evidence="7">
    <location>
        <begin position="115"/>
        <end position="129"/>
    </location>
</feature>
<evidence type="ECO:0000256" key="4">
    <source>
        <dbReference type="ARBA" id="ARBA00022737"/>
    </source>
</evidence>
<evidence type="ECO:0000256" key="7">
    <source>
        <dbReference type="SAM" id="MobiDB-lite"/>
    </source>
</evidence>
<feature type="compositionally biased region" description="Basic and acidic residues" evidence="7">
    <location>
        <begin position="199"/>
        <end position="215"/>
    </location>
</feature>
<evidence type="ECO:0000256" key="1">
    <source>
        <dbReference type="ARBA" id="ARBA00004245"/>
    </source>
</evidence>
<proteinExistence type="predicted"/>
<evidence type="ECO:0000256" key="3">
    <source>
        <dbReference type="ARBA" id="ARBA00022553"/>
    </source>
</evidence>
<feature type="compositionally biased region" description="Basic and acidic residues" evidence="7">
    <location>
        <begin position="274"/>
        <end position="283"/>
    </location>
</feature>
<feature type="compositionally biased region" description="Basic and acidic residues" evidence="7">
    <location>
        <begin position="95"/>
        <end position="114"/>
    </location>
</feature>
<evidence type="ECO:0000313" key="9">
    <source>
        <dbReference type="Proteomes" id="UP000494206"/>
    </source>
</evidence>
<dbReference type="EMBL" id="CADEPM010000003">
    <property type="protein sequence ID" value="CAB3403617.1"/>
    <property type="molecule type" value="Genomic_DNA"/>
</dbReference>
<feature type="compositionally biased region" description="Polar residues" evidence="7">
    <location>
        <begin position="218"/>
        <end position="229"/>
    </location>
</feature>
<keyword evidence="2 6" id="KW-0963">Cytoplasm</keyword>
<dbReference type="GO" id="GO:0043005">
    <property type="term" value="C:neuron projection"/>
    <property type="evidence" value="ECO:0007669"/>
    <property type="project" value="TreeGrafter"/>
</dbReference>
<keyword evidence="9" id="KW-1185">Reference proteome</keyword>
<feature type="compositionally biased region" description="Basic and acidic residues" evidence="7">
    <location>
        <begin position="1"/>
        <end position="28"/>
    </location>
</feature>
<dbReference type="PROSITE" id="PS00229">
    <property type="entry name" value="TAU_MAP_1"/>
    <property type="match status" value="1"/>
</dbReference>
<dbReference type="GO" id="GO:0031175">
    <property type="term" value="P:neuron projection development"/>
    <property type="evidence" value="ECO:0007669"/>
    <property type="project" value="TreeGrafter"/>
</dbReference>
<dbReference type="PANTHER" id="PTHR11501">
    <property type="entry name" value="MICROTUBULE-ASSOCIATED PROTEIN"/>
    <property type="match status" value="1"/>
</dbReference>
<accession>A0A8S1EN74</accession>
<reference evidence="8 9" key="1">
    <citation type="submission" date="2020-04" db="EMBL/GenBank/DDBJ databases">
        <authorList>
            <person name="Laetsch R D."/>
            <person name="Stevens L."/>
            <person name="Kumar S."/>
            <person name="Blaxter L. M."/>
        </authorList>
    </citation>
    <scope>NUCLEOTIDE SEQUENCE [LARGE SCALE GENOMIC DNA]</scope>
</reference>
<feature type="compositionally biased region" description="Basic and acidic residues" evidence="7">
    <location>
        <begin position="149"/>
        <end position="159"/>
    </location>
</feature>
<sequence length="469" mass="52533">MSSEPIDHHNLTEVENADGEKQENHSVDDECEKQQQQQQPNITANGEDHKLQIESSPIDEELEAATNDEKQQEFEEQHTLPINDQEKEGEDEEQEVAHLEKNEQAEPEEPKKDPEPEETVEASQSDDVDDPKQIQQLEENFEQIDEQIEEKIEDSKDLESPEELESQPEETKLIDNNVDQSPAKTTMEDIVSSELNAMKVEEDRTPQNNENEHVEAPSQKQTIETSTPKSRIRPPSTILRKPTPSSTARPATTPNSRNPPVSPRPPSMRPTSRMTRESSDLRKSTSTKSIDNAGRFTPKVNAKFANVKSKVGSVTNHKPGGGNVEIFSEKREYKVQSKVGSLEKANHTPGGGNVRIENRKLDFSYAAPKVGSKTNYVPPKSDVKIISQKLEWNVQPKVGSLENANHKPSGGNVQILHQKLNWKAESKVGSKDNIHHKPGGGNVQIFDEKIRFISRDSSRNHSTADISSL</sequence>
<dbReference type="PANTHER" id="PTHR11501:SF18">
    <property type="entry name" value="MICROTUBULE-ASSOCIATED PROTEIN"/>
    <property type="match status" value="1"/>
</dbReference>
<feature type="compositionally biased region" description="Low complexity" evidence="7">
    <location>
        <begin position="242"/>
        <end position="259"/>
    </location>
</feature>
<dbReference type="GO" id="GO:0008017">
    <property type="term" value="F:microtubule binding"/>
    <property type="evidence" value="ECO:0007669"/>
    <property type="project" value="InterPro"/>
</dbReference>
<dbReference type="InterPro" id="IPR027324">
    <property type="entry name" value="MAP2/MAP4/Tau"/>
</dbReference>
<keyword evidence="5 6" id="KW-0206">Cytoskeleton</keyword>
<dbReference type="InterPro" id="IPR001084">
    <property type="entry name" value="MAP_tubulin-bd_rpt"/>
</dbReference>
<dbReference type="AlphaFoldDB" id="A0A8S1EN74"/>
<feature type="region of interest" description="Disordered" evidence="7">
    <location>
        <begin position="1"/>
        <end position="299"/>
    </location>
</feature>
<dbReference type="OrthoDB" id="9378527at2759"/>
<organism evidence="8 9">
    <name type="scientific">Caenorhabditis bovis</name>
    <dbReference type="NCBI Taxonomy" id="2654633"/>
    <lineage>
        <taxon>Eukaryota</taxon>
        <taxon>Metazoa</taxon>
        <taxon>Ecdysozoa</taxon>
        <taxon>Nematoda</taxon>
        <taxon>Chromadorea</taxon>
        <taxon>Rhabditida</taxon>
        <taxon>Rhabditina</taxon>
        <taxon>Rhabditomorpha</taxon>
        <taxon>Rhabditoidea</taxon>
        <taxon>Rhabditidae</taxon>
        <taxon>Peloderinae</taxon>
        <taxon>Caenorhabditis</taxon>
    </lineage>
</organism>
<evidence type="ECO:0000256" key="2">
    <source>
        <dbReference type="ARBA" id="ARBA00022490"/>
    </source>
</evidence>
<feature type="compositionally biased region" description="Basic and acidic residues" evidence="7">
    <location>
        <begin position="67"/>
        <end position="78"/>
    </location>
</feature>
<dbReference type="Pfam" id="PF00418">
    <property type="entry name" value="Tubulin-binding"/>
    <property type="match status" value="3"/>
</dbReference>
<dbReference type="Proteomes" id="UP000494206">
    <property type="component" value="Unassembled WGS sequence"/>
</dbReference>